<organism evidence="1 2">
    <name type="scientific">Haloglomus irregulare</name>
    <dbReference type="NCBI Taxonomy" id="2234134"/>
    <lineage>
        <taxon>Archaea</taxon>
        <taxon>Methanobacteriati</taxon>
        <taxon>Methanobacteriota</taxon>
        <taxon>Stenosarchaea group</taxon>
        <taxon>Halobacteria</taxon>
        <taxon>Halobacteriales</taxon>
        <taxon>Natronomonadaceae</taxon>
        <taxon>Haloglomus</taxon>
    </lineage>
</organism>
<dbReference type="RefSeq" id="WP_144262634.1">
    <property type="nucleotide sequence ID" value="NZ_QMDX01000009.1"/>
</dbReference>
<evidence type="ECO:0000313" key="1">
    <source>
        <dbReference type="EMBL" id="TSD09945.1"/>
    </source>
</evidence>
<dbReference type="EMBL" id="QMDX01000009">
    <property type="protein sequence ID" value="TSD09945.1"/>
    <property type="molecule type" value="Genomic_DNA"/>
</dbReference>
<reference evidence="1 2" key="1">
    <citation type="submission" date="2018-06" db="EMBL/GenBank/DDBJ databases">
        <title>Natronomonas sp. F16-60 a new haloarchaeon isolated from a solar saltern of Isla Cristina, Huelva, Spain.</title>
        <authorList>
            <person name="Duran-Viseras A."/>
            <person name="Sanchez-Porro C."/>
            <person name="Ventosa A."/>
        </authorList>
    </citation>
    <scope>NUCLEOTIDE SEQUENCE [LARGE SCALE GENOMIC DNA]</scope>
    <source>
        <strain evidence="1 2">F16-60</strain>
    </source>
</reference>
<protein>
    <submittedName>
        <fullName evidence="1">Uncharacterized protein</fullName>
    </submittedName>
</protein>
<accession>A0A554MXT5</accession>
<dbReference type="Proteomes" id="UP000319894">
    <property type="component" value="Unassembled WGS sequence"/>
</dbReference>
<proteinExistence type="predicted"/>
<gene>
    <name evidence="1" type="ORF">DP107_13205</name>
</gene>
<dbReference type="AlphaFoldDB" id="A0A554MXT5"/>
<sequence>MTDAADLEALLAAAGPLPDGWTGGEATLADGTLTRRFATPDGERVVFYAVREGGPATLARATRADDRGEYVVGPDLSERFLDDGRATDERLFRAALALMAPD</sequence>
<keyword evidence="2" id="KW-1185">Reference proteome</keyword>
<name>A0A554MXT5_9EURY</name>
<evidence type="ECO:0000313" key="2">
    <source>
        <dbReference type="Proteomes" id="UP000319894"/>
    </source>
</evidence>
<comment type="caution">
    <text evidence="1">The sequence shown here is derived from an EMBL/GenBank/DDBJ whole genome shotgun (WGS) entry which is preliminary data.</text>
</comment>
<dbReference type="InParanoid" id="A0A554MXT5"/>